<evidence type="ECO:0000256" key="3">
    <source>
        <dbReference type="ARBA" id="ARBA00022448"/>
    </source>
</evidence>
<keyword evidence="6 8" id="KW-1133">Transmembrane helix</keyword>
<evidence type="ECO:0000256" key="7">
    <source>
        <dbReference type="ARBA" id="ARBA00023136"/>
    </source>
</evidence>
<dbReference type="Pfam" id="PF00528">
    <property type="entry name" value="BPD_transp_1"/>
    <property type="match status" value="1"/>
</dbReference>
<dbReference type="GO" id="GO:0005886">
    <property type="term" value="C:plasma membrane"/>
    <property type="evidence" value="ECO:0007669"/>
    <property type="project" value="UniProtKB-SubCell"/>
</dbReference>
<keyword evidence="4" id="KW-1003">Cell membrane</keyword>
<dbReference type="SUPFAM" id="SSF161098">
    <property type="entry name" value="MetI-like"/>
    <property type="match status" value="1"/>
</dbReference>
<dbReference type="InterPro" id="IPR051322">
    <property type="entry name" value="AA_ABC_Transporter_Permease"/>
</dbReference>
<dbReference type="STRING" id="553611.GCA_001557755_02452"/>
<organism evidence="10 11">
    <name type="scientific">Photobacterium leiognathi</name>
    <dbReference type="NCBI Taxonomy" id="553611"/>
    <lineage>
        <taxon>Bacteria</taxon>
        <taxon>Pseudomonadati</taxon>
        <taxon>Pseudomonadota</taxon>
        <taxon>Gammaproteobacteria</taxon>
        <taxon>Vibrionales</taxon>
        <taxon>Vibrionaceae</taxon>
        <taxon>Photobacterium</taxon>
    </lineage>
</organism>
<evidence type="ECO:0000313" key="11">
    <source>
        <dbReference type="Proteomes" id="UP000240410"/>
    </source>
</evidence>
<dbReference type="InterPro" id="IPR035906">
    <property type="entry name" value="MetI-like_sf"/>
</dbReference>
<dbReference type="NCBIfam" id="NF008049">
    <property type="entry name" value="PRK10782.1"/>
    <property type="match status" value="1"/>
</dbReference>
<evidence type="ECO:0000313" key="10">
    <source>
        <dbReference type="EMBL" id="PSV86944.1"/>
    </source>
</evidence>
<dbReference type="PROSITE" id="PS50928">
    <property type="entry name" value="ABC_TM1"/>
    <property type="match status" value="1"/>
</dbReference>
<keyword evidence="7 8" id="KW-0472">Membrane</keyword>
<evidence type="ECO:0000256" key="4">
    <source>
        <dbReference type="ARBA" id="ARBA00022475"/>
    </source>
</evidence>
<dbReference type="EMBL" id="PYOJ01000040">
    <property type="protein sequence ID" value="PSV86944.1"/>
    <property type="molecule type" value="Genomic_DNA"/>
</dbReference>
<evidence type="ECO:0000256" key="5">
    <source>
        <dbReference type="ARBA" id="ARBA00022692"/>
    </source>
</evidence>
<gene>
    <name evidence="10" type="ORF">CTM89_19460</name>
</gene>
<feature type="transmembrane region" description="Helical" evidence="8">
    <location>
        <begin position="63"/>
        <end position="87"/>
    </location>
</feature>
<evidence type="ECO:0000256" key="1">
    <source>
        <dbReference type="ARBA" id="ARBA00004651"/>
    </source>
</evidence>
<evidence type="ECO:0000256" key="8">
    <source>
        <dbReference type="RuleBase" id="RU363032"/>
    </source>
</evidence>
<comment type="caution">
    <text evidence="10">The sequence shown here is derived from an EMBL/GenBank/DDBJ whole genome shotgun (WGS) entry which is preliminary data.</text>
</comment>
<protein>
    <submittedName>
        <fullName evidence="10">ABC transporter permease</fullName>
    </submittedName>
</protein>
<dbReference type="PANTHER" id="PTHR30450:SF1">
    <property type="entry name" value="D-METHIONINE TRANSPORT SYSTEM PERMEASE PROTEIN METI-RELATED"/>
    <property type="match status" value="1"/>
</dbReference>
<dbReference type="AlphaFoldDB" id="A0A2T3M4V9"/>
<feature type="domain" description="ABC transmembrane type-1" evidence="9">
    <location>
        <begin position="24"/>
        <end position="217"/>
    </location>
</feature>
<keyword evidence="3 8" id="KW-0813">Transport</keyword>
<comment type="similarity">
    <text evidence="2">Belongs to the binding-protein-dependent transport system permease family. CysTW subfamily.</text>
</comment>
<dbReference type="FunFam" id="1.10.3720.10:FF:000002">
    <property type="entry name" value="D-methionine ABC transporter permease MetI"/>
    <property type="match status" value="1"/>
</dbReference>
<feature type="transmembrane region" description="Helical" evidence="8">
    <location>
        <begin position="28"/>
        <end position="51"/>
    </location>
</feature>
<accession>A0A2T3M4V9</accession>
<dbReference type="Gene3D" id="1.10.3720.10">
    <property type="entry name" value="MetI-like"/>
    <property type="match status" value="1"/>
</dbReference>
<evidence type="ECO:0000256" key="2">
    <source>
        <dbReference type="ARBA" id="ARBA00007069"/>
    </source>
</evidence>
<reference evidence="10 11" key="1">
    <citation type="submission" date="2018-03" db="EMBL/GenBank/DDBJ databases">
        <title>Whole genome sequencing of Histamine producing bacteria.</title>
        <authorList>
            <person name="Butler K."/>
        </authorList>
    </citation>
    <scope>NUCLEOTIDE SEQUENCE [LARGE SCALE GENOMIC DNA]</scope>
    <source>
        <strain evidence="10 11">ATCC 33979</strain>
    </source>
</reference>
<sequence length="228" mass="24100">MSLNDLTLWWQQNTRLIDLLIEALGQTLTMVFVSGLIGFVIGIPLGVTLHLTKKNGLLENTVVNNILGIIVNIGRSIPFIILLVAIIPFTRFVVGSSIGTAAAIVPLAVGAIPFIARLIEGALLEIPSGLVEAAQSMGATPLQIIKKVLLPEALPGIINAVTITLVTLVSYSAMAGTVGGGGLGDVGIRYGYQRFDGTVMAITVVILIVLVQIIQSVGDYLVKRVDHR</sequence>
<feature type="transmembrane region" description="Helical" evidence="8">
    <location>
        <begin position="199"/>
        <end position="222"/>
    </location>
</feature>
<evidence type="ECO:0000256" key="6">
    <source>
        <dbReference type="ARBA" id="ARBA00022989"/>
    </source>
</evidence>
<feature type="transmembrane region" description="Helical" evidence="8">
    <location>
        <begin position="93"/>
        <end position="116"/>
    </location>
</feature>
<dbReference type="OrthoDB" id="9793490at2"/>
<dbReference type="CDD" id="cd06261">
    <property type="entry name" value="TM_PBP2"/>
    <property type="match status" value="1"/>
</dbReference>
<dbReference type="Proteomes" id="UP000240410">
    <property type="component" value="Unassembled WGS sequence"/>
</dbReference>
<proteinExistence type="inferred from homology"/>
<dbReference type="InterPro" id="IPR000515">
    <property type="entry name" value="MetI-like"/>
</dbReference>
<evidence type="ECO:0000259" key="9">
    <source>
        <dbReference type="PROSITE" id="PS50928"/>
    </source>
</evidence>
<keyword evidence="5 8" id="KW-0812">Transmembrane</keyword>
<dbReference type="GO" id="GO:0048473">
    <property type="term" value="P:D-methionine transmembrane transport"/>
    <property type="evidence" value="ECO:0007669"/>
    <property type="project" value="TreeGrafter"/>
</dbReference>
<name>A0A2T3M4V9_PHOLE</name>
<feature type="transmembrane region" description="Helical" evidence="8">
    <location>
        <begin position="156"/>
        <end position="179"/>
    </location>
</feature>
<dbReference type="RefSeq" id="WP_045071046.1">
    <property type="nucleotide sequence ID" value="NZ_JZSL01000043.1"/>
</dbReference>
<comment type="subcellular location">
    <subcellularLocation>
        <location evidence="1 8">Cell membrane</location>
        <topology evidence="1 8">Multi-pass membrane protein</topology>
    </subcellularLocation>
</comment>
<dbReference type="PANTHER" id="PTHR30450">
    <property type="entry name" value="ABC TRANSPORTER PERMEASE"/>
    <property type="match status" value="1"/>
</dbReference>